<keyword evidence="1" id="KW-0548">Nucleotidyltransferase</keyword>
<dbReference type="OrthoDB" id="4369127at2759"/>
<sequence length="123" mass="13852">VRESPGYQDLVTQNRLDENLIPKTENPVVRVAAVTIRAGRARSPVGAMEEGLIREIRVDRIKQAQEEEVWITGMKEYLSGSIADLTQAEARSYGKIAADYEVDEQDLLFYCPPRQDRGTIVTD</sequence>
<keyword evidence="2" id="KW-1185">Reference proteome</keyword>
<accession>A0A225WB26</accession>
<gene>
    <name evidence="1" type="ORF">PHMEG_00011904</name>
</gene>
<proteinExistence type="predicted"/>
<evidence type="ECO:0000313" key="2">
    <source>
        <dbReference type="Proteomes" id="UP000198211"/>
    </source>
</evidence>
<dbReference type="Proteomes" id="UP000198211">
    <property type="component" value="Unassembled WGS sequence"/>
</dbReference>
<protein>
    <submittedName>
        <fullName evidence="1">Reverse transcriptase</fullName>
    </submittedName>
</protein>
<dbReference type="EMBL" id="NBNE01001302">
    <property type="protein sequence ID" value="OWZ14594.1"/>
    <property type="molecule type" value="Genomic_DNA"/>
</dbReference>
<dbReference type="AlphaFoldDB" id="A0A225WB26"/>
<evidence type="ECO:0000313" key="1">
    <source>
        <dbReference type="EMBL" id="OWZ14594.1"/>
    </source>
</evidence>
<comment type="caution">
    <text evidence="1">The sequence shown here is derived from an EMBL/GenBank/DDBJ whole genome shotgun (WGS) entry which is preliminary data.</text>
</comment>
<reference evidence="2" key="1">
    <citation type="submission" date="2017-03" db="EMBL/GenBank/DDBJ databases">
        <title>Phytopthora megakarya and P. palmivora, two closely related causual agents of cacao black pod achieved similar genome size and gene model numbers by different mechanisms.</title>
        <authorList>
            <person name="Ali S."/>
            <person name="Shao J."/>
            <person name="Larry D.J."/>
            <person name="Kronmiller B."/>
            <person name="Shen D."/>
            <person name="Strem M.D."/>
            <person name="Melnick R.L."/>
            <person name="Guiltinan M.J."/>
            <person name="Tyler B.M."/>
            <person name="Meinhardt L.W."/>
            <person name="Bailey B.A."/>
        </authorList>
    </citation>
    <scope>NUCLEOTIDE SEQUENCE [LARGE SCALE GENOMIC DNA]</scope>
    <source>
        <strain evidence="2">zdho120</strain>
    </source>
</reference>
<name>A0A225WB26_9STRA</name>
<feature type="non-terminal residue" evidence="1">
    <location>
        <position position="1"/>
    </location>
</feature>
<keyword evidence="1" id="KW-0695">RNA-directed DNA polymerase</keyword>
<dbReference type="GO" id="GO:0003964">
    <property type="term" value="F:RNA-directed DNA polymerase activity"/>
    <property type="evidence" value="ECO:0007669"/>
    <property type="project" value="UniProtKB-KW"/>
</dbReference>
<keyword evidence="1" id="KW-0808">Transferase</keyword>
<organism evidence="1 2">
    <name type="scientific">Phytophthora megakarya</name>
    <dbReference type="NCBI Taxonomy" id="4795"/>
    <lineage>
        <taxon>Eukaryota</taxon>
        <taxon>Sar</taxon>
        <taxon>Stramenopiles</taxon>
        <taxon>Oomycota</taxon>
        <taxon>Peronosporomycetes</taxon>
        <taxon>Peronosporales</taxon>
        <taxon>Peronosporaceae</taxon>
        <taxon>Phytophthora</taxon>
    </lineage>
</organism>